<keyword evidence="2 9" id="KW-0378">Hydrolase</keyword>
<evidence type="ECO:0000256" key="1">
    <source>
        <dbReference type="ARBA" id="ARBA00022741"/>
    </source>
</evidence>
<dbReference type="RefSeq" id="WP_270896739.1">
    <property type="nucleotide sequence ID" value="NZ_JBHSPF010000023.1"/>
</dbReference>
<evidence type="ECO:0000313" key="10">
    <source>
        <dbReference type="Proteomes" id="UP001596143"/>
    </source>
</evidence>
<dbReference type="PROSITE" id="PS51192">
    <property type="entry name" value="HELICASE_ATP_BIND_1"/>
    <property type="match status" value="1"/>
</dbReference>
<dbReference type="PANTHER" id="PTHR13710">
    <property type="entry name" value="DNA HELICASE RECQ FAMILY MEMBER"/>
    <property type="match status" value="1"/>
</dbReference>
<dbReference type="GO" id="GO:0016787">
    <property type="term" value="F:hydrolase activity"/>
    <property type="evidence" value="ECO:0007669"/>
    <property type="project" value="UniProtKB-KW"/>
</dbReference>
<evidence type="ECO:0000259" key="8">
    <source>
        <dbReference type="PROSITE" id="PS51194"/>
    </source>
</evidence>
<dbReference type="InterPro" id="IPR032284">
    <property type="entry name" value="RecQ_Zn-bd"/>
</dbReference>
<organism evidence="9 10">
    <name type="scientific">Aliibacillus thermotolerans</name>
    <dbReference type="NCBI Taxonomy" id="1834418"/>
    <lineage>
        <taxon>Bacteria</taxon>
        <taxon>Bacillati</taxon>
        <taxon>Bacillota</taxon>
        <taxon>Bacilli</taxon>
        <taxon>Bacillales</taxon>
        <taxon>Bacillaceae</taxon>
        <taxon>Aliibacillus</taxon>
    </lineage>
</organism>
<evidence type="ECO:0000256" key="3">
    <source>
        <dbReference type="ARBA" id="ARBA00022806"/>
    </source>
</evidence>
<sequence length="493" mass="57577">METLEQALQQHFSYPSFRAHQKEIITSILSGKNVFAMLHTGAGKSLCYQLPAAMCEGITIVVSPLLSLMENQVQELKMRGFKRVATYNSFLSYREKKYILSHLTEYKLLYIAPESLHKKEVYERLRQRKVALFAVDEAHCISQWGHEFRTDYLKLGEIKSMLGNPPCLALTATATPIVRKDIIRQLQMDSPVELIATVDRSNISYEVVSAHGKEEKESILLERLAYASFPGMIYAGTRRVAEELAALLKEHTSFRVAAYHGGMTAEDRQLIQQQFLQGTLDVITCTNAFGMGMNKKDIRFVYHYDVPKDMESYVQETGRAGRDGKASEALLLYRNEDLILPRQMIEGEFPKNDEIQQVNHLLTESFSKENVFYFLQDNTSLEETHLRLLIHYWEIWRKEQNKPYDLFVMDQITKRKRQKLKKLREMYDWMNTTTCRREFLLSYFGESMKKKVSVCCDNCGIERTKKRTWREVTTKERDWKKQLAVLFHQYERG</sequence>
<dbReference type="Gene3D" id="3.40.50.300">
    <property type="entry name" value="P-loop containing nucleotide triphosphate hydrolases"/>
    <property type="match status" value="2"/>
</dbReference>
<keyword evidence="3 9" id="KW-0347">Helicase</keyword>
<dbReference type="InterPro" id="IPR027417">
    <property type="entry name" value="P-loop_NTPase"/>
</dbReference>
<dbReference type="SMART" id="SM00487">
    <property type="entry name" value="DEXDc"/>
    <property type="match status" value="1"/>
</dbReference>
<evidence type="ECO:0000259" key="7">
    <source>
        <dbReference type="PROSITE" id="PS51192"/>
    </source>
</evidence>
<gene>
    <name evidence="9" type="ORF">ACFPTR_06235</name>
</gene>
<keyword evidence="4" id="KW-0067">ATP-binding</keyword>
<dbReference type="SMART" id="SM00490">
    <property type="entry name" value="HELICc"/>
    <property type="match status" value="1"/>
</dbReference>
<dbReference type="PANTHER" id="PTHR13710:SF84">
    <property type="entry name" value="ATP-DEPENDENT DNA HELICASE RECS-RELATED"/>
    <property type="match status" value="1"/>
</dbReference>
<feature type="domain" description="Helicase ATP-binding" evidence="7">
    <location>
        <begin position="25"/>
        <end position="192"/>
    </location>
</feature>
<dbReference type="InterPro" id="IPR014001">
    <property type="entry name" value="Helicase_ATP-bd"/>
</dbReference>
<evidence type="ECO:0000256" key="6">
    <source>
        <dbReference type="ARBA" id="ARBA00044550"/>
    </source>
</evidence>
<accession>A0ABW0U8E7</accession>
<dbReference type="SUPFAM" id="SSF52540">
    <property type="entry name" value="P-loop containing nucleoside triphosphate hydrolases"/>
    <property type="match status" value="1"/>
</dbReference>
<dbReference type="InterPro" id="IPR004589">
    <property type="entry name" value="DNA_helicase_ATP-dep_RecQ"/>
</dbReference>
<dbReference type="InterPro" id="IPR036388">
    <property type="entry name" value="WH-like_DNA-bd_sf"/>
</dbReference>
<reference evidence="10" key="1">
    <citation type="journal article" date="2019" name="Int. J. Syst. Evol. Microbiol.">
        <title>The Global Catalogue of Microorganisms (GCM) 10K type strain sequencing project: providing services to taxonomists for standard genome sequencing and annotation.</title>
        <authorList>
            <consortium name="The Broad Institute Genomics Platform"/>
            <consortium name="The Broad Institute Genome Sequencing Center for Infectious Disease"/>
            <person name="Wu L."/>
            <person name="Ma J."/>
        </authorList>
    </citation>
    <scope>NUCLEOTIDE SEQUENCE [LARGE SCALE GENOMIC DNA]</scope>
    <source>
        <strain evidence="10">CGMCC 1.15790</strain>
    </source>
</reference>
<protein>
    <recommendedName>
        <fullName evidence="5">ATP-dependent DNA helicase RecQ</fullName>
    </recommendedName>
    <alternativeName>
        <fullName evidence="6">DNA 3'-5' helicase RecQ</fullName>
    </alternativeName>
</protein>
<dbReference type="PROSITE" id="PS51194">
    <property type="entry name" value="HELICASE_CTER"/>
    <property type="match status" value="1"/>
</dbReference>
<dbReference type="Pfam" id="PF16124">
    <property type="entry name" value="RecQ_Zn_bind"/>
    <property type="match status" value="1"/>
</dbReference>
<dbReference type="Proteomes" id="UP001596143">
    <property type="component" value="Unassembled WGS sequence"/>
</dbReference>
<keyword evidence="10" id="KW-1185">Reference proteome</keyword>
<proteinExistence type="predicted"/>
<dbReference type="InterPro" id="IPR011545">
    <property type="entry name" value="DEAD/DEAH_box_helicase_dom"/>
</dbReference>
<comment type="caution">
    <text evidence="9">The sequence shown here is derived from an EMBL/GenBank/DDBJ whole genome shotgun (WGS) entry which is preliminary data.</text>
</comment>
<dbReference type="Gene3D" id="1.10.10.10">
    <property type="entry name" value="Winged helix-like DNA-binding domain superfamily/Winged helix DNA-binding domain"/>
    <property type="match status" value="1"/>
</dbReference>
<dbReference type="GO" id="GO:0003678">
    <property type="term" value="F:DNA helicase activity"/>
    <property type="evidence" value="ECO:0007669"/>
    <property type="project" value="UniProtKB-EC"/>
</dbReference>
<dbReference type="NCBIfam" id="TIGR00614">
    <property type="entry name" value="recQ_fam"/>
    <property type="match status" value="1"/>
</dbReference>
<keyword evidence="1" id="KW-0547">Nucleotide-binding</keyword>
<dbReference type="CDD" id="cd17920">
    <property type="entry name" value="DEXHc_RecQ"/>
    <property type="match status" value="1"/>
</dbReference>
<evidence type="ECO:0000256" key="5">
    <source>
        <dbReference type="ARBA" id="ARBA00044535"/>
    </source>
</evidence>
<dbReference type="InterPro" id="IPR001650">
    <property type="entry name" value="Helicase_C-like"/>
</dbReference>
<dbReference type="Pfam" id="PF00270">
    <property type="entry name" value="DEAD"/>
    <property type="match status" value="1"/>
</dbReference>
<evidence type="ECO:0000256" key="2">
    <source>
        <dbReference type="ARBA" id="ARBA00022801"/>
    </source>
</evidence>
<feature type="domain" description="Helicase C-terminal" evidence="8">
    <location>
        <begin position="220"/>
        <end position="363"/>
    </location>
</feature>
<name>A0ABW0U8E7_9BACI</name>
<evidence type="ECO:0000313" key="9">
    <source>
        <dbReference type="EMBL" id="MFC5628494.1"/>
    </source>
</evidence>
<evidence type="ECO:0000256" key="4">
    <source>
        <dbReference type="ARBA" id="ARBA00022840"/>
    </source>
</evidence>
<dbReference type="Pfam" id="PF00271">
    <property type="entry name" value="Helicase_C"/>
    <property type="match status" value="1"/>
</dbReference>
<dbReference type="EMBL" id="JBHSPF010000023">
    <property type="protein sequence ID" value="MFC5628494.1"/>
    <property type="molecule type" value="Genomic_DNA"/>
</dbReference>